<evidence type="ECO:0000313" key="6">
    <source>
        <dbReference type="Proteomes" id="UP000252770"/>
    </source>
</evidence>
<protein>
    <submittedName>
        <fullName evidence="5">Enoyl-CoA hydratase</fullName>
        <ecNumber evidence="5">4.2.1.17</ecNumber>
    </submittedName>
</protein>
<dbReference type="PANTHER" id="PTHR11941">
    <property type="entry name" value="ENOYL-COA HYDRATASE-RELATED"/>
    <property type="match status" value="1"/>
</dbReference>
<evidence type="ECO:0000256" key="2">
    <source>
        <dbReference type="ARBA" id="ARBA00023239"/>
    </source>
</evidence>
<comment type="catalytic activity">
    <reaction evidence="3">
        <text>a (3S)-3-hydroxyacyl-CoA = a (2E)-enoyl-CoA + H2O</text>
        <dbReference type="Rhea" id="RHEA:16105"/>
        <dbReference type="ChEBI" id="CHEBI:15377"/>
        <dbReference type="ChEBI" id="CHEBI:57318"/>
        <dbReference type="ChEBI" id="CHEBI:58856"/>
        <dbReference type="EC" id="4.2.1.17"/>
    </reaction>
</comment>
<dbReference type="GO" id="GO:0006635">
    <property type="term" value="P:fatty acid beta-oxidation"/>
    <property type="evidence" value="ECO:0007669"/>
    <property type="project" value="TreeGrafter"/>
</dbReference>
<name>A0A367YWT5_9ACTN</name>
<comment type="caution">
    <text evidence="5">The sequence shown here is derived from an EMBL/GenBank/DDBJ whole genome shotgun (WGS) entry which is preliminary data.</text>
</comment>
<keyword evidence="2 5" id="KW-0456">Lyase</keyword>
<dbReference type="EC" id="4.2.1.17" evidence="5"/>
<dbReference type="CDD" id="cd06558">
    <property type="entry name" value="crotonase-like"/>
    <property type="match status" value="1"/>
</dbReference>
<proteinExistence type="inferred from homology"/>
<dbReference type="GO" id="GO:0018812">
    <property type="term" value="F:3-hydroxyacyl-CoA dehydratase activity"/>
    <property type="evidence" value="ECO:0007669"/>
    <property type="project" value="RHEA"/>
</dbReference>
<evidence type="ECO:0000313" key="5">
    <source>
        <dbReference type="EMBL" id="RCK69979.1"/>
    </source>
</evidence>
<evidence type="ECO:0000256" key="3">
    <source>
        <dbReference type="ARBA" id="ARBA00023709"/>
    </source>
</evidence>
<accession>A0A367YWT5</accession>
<dbReference type="Gene3D" id="1.10.12.10">
    <property type="entry name" value="Lyase 2-enoyl-coa Hydratase, Chain A, domain 2"/>
    <property type="match status" value="1"/>
</dbReference>
<dbReference type="Pfam" id="PF00378">
    <property type="entry name" value="ECH_1"/>
    <property type="match status" value="1"/>
</dbReference>
<dbReference type="Proteomes" id="UP000252770">
    <property type="component" value="Unassembled WGS sequence"/>
</dbReference>
<organism evidence="5 6">
    <name type="scientific">Desertihabitans brevis</name>
    <dbReference type="NCBI Taxonomy" id="2268447"/>
    <lineage>
        <taxon>Bacteria</taxon>
        <taxon>Bacillati</taxon>
        <taxon>Actinomycetota</taxon>
        <taxon>Actinomycetes</taxon>
        <taxon>Propionibacteriales</taxon>
        <taxon>Propionibacteriaceae</taxon>
        <taxon>Desertihabitans</taxon>
    </lineage>
</organism>
<comment type="catalytic activity">
    <reaction evidence="4">
        <text>a 4-saturated-(3S)-3-hydroxyacyl-CoA = a (3E)-enoyl-CoA + H2O</text>
        <dbReference type="Rhea" id="RHEA:20724"/>
        <dbReference type="ChEBI" id="CHEBI:15377"/>
        <dbReference type="ChEBI" id="CHEBI:58521"/>
        <dbReference type="ChEBI" id="CHEBI:137480"/>
        <dbReference type="EC" id="4.2.1.17"/>
    </reaction>
</comment>
<evidence type="ECO:0000256" key="1">
    <source>
        <dbReference type="ARBA" id="ARBA00005254"/>
    </source>
</evidence>
<comment type="similarity">
    <text evidence="1">Belongs to the enoyl-CoA hydratase/isomerase family.</text>
</comment>
<dbReference type="AlphaFoldDB" id="A0A367YWT5"/>
<evidence type="ECO:0000256" key="4">
    <source>
        <dbReference type="ARBA" id="ARBA00023717"/>
    </source>
</evidence>
<dbReference type="InterPro" id="IPR029045">
    <property type="entry name" value="ClpP/crotonase-like_dom_sf"/>
</dbReference>
<sequence length="282" mass="29610">MSTTACSTRYGWRGRPVAEPAREASGAGEVRLHREGPVAVLTLDHQRKLNALTWSMYDQLEQHARTLAADTSVRAVVLTAAGERAFAAGTDIAQFTDFDAERGVAYEHRVGEVLQTLAGVPVPVVAAVPGLAVGAGLVLVAACDLVVAAEDVRFGAPVAQTLGNCIDAGAVRLVRDRVGRAWTDRMLLGTDLVTAAELAGTGFVTRLLPAGTDPRPVALELAGRVAGAAPLTVRALKEVGRRLDADPAADVDDLLARCYGSHDFAEGVAAFTARRAPVWEGR</sequence>
<reference evidence="5 6" key="1">
    <citation type="submission" date="2018-07" db="EMBL/GenBank/DDBJ databases">
        <title>Desertimonas flava gen. nov. sp. nov.</title>
        <authorList>
            <person name="Liu S."/>
        </authorList>
    </citation>
    <scope>NUCLEOTIDE SEQUENCE [LARGE SCALE GENOMIC DNA]</scope>
    <source>
        <strain evidence="5 6">16Sb5-5</strain>
    </source>
</reference>
<dbReference type="PANTHER" id="PTHR11941:SF54">
    <property type="entry name" value="ENOYL-COA HYDRATASE, MITOCHONDRIAL"/>
    <property type="match status" value="1"/>
</dbReference>
<dbReference type="EMBL" id="QOUI01000004">
    <property type="protein sequence ID" value="RCK69979.1"/>
    <property type="molecule type" value="Genomic_DNA"/>
</dbReference>
<dbReference type="InterPro" id="IPR014748">
    <property type="entry name" value="Enoyl-CoA_hydra_C"/>
</dbReference>
<dbReference type="Gene3D" id="3.90.226.10">
    <property type="entry name" value="2-enoyl-CoA Hydratase, Chain A, domain 1"/>
    <property type="match status" value="1"/>
</dbReference>
<dbReference type="SUPFAM" id="SSF52096">
    <property type="entry name" value="ClpP/crotonase"/>
    <property type="match status" value="1"/>
</dbReference>
<gene>
    <name evidence="5" type="ORF">DT076_08195</name>
</gene>
<dbReference type="InterPro" id="IPR001753">
    <property type="entry name" value="Enoyl-CoA_hydra/iso"/>
</dbReference>
<keyword evidence="6" id="KW-1185">Reference proteome</keyword>